<evidence type="ECO:0000313" key="3">
    <source>
        <dbReference type="Proteomes" id="UP001612741"/>
    </source>
</evidence>
<accession>A0ABW7Z5V6</accession>
<reference evidence="2 3" key="1">
    <citation type="submission" date="2024-10" db="EMBL/GenBank/DDBJ databases">
        <title>The Natural Products Discovery Center: Release of the First 8490 Sequenced Strains for Exploring Actinobacteria Biosynthetic Diversity.</title>
        <authorList>
            <person name="Kalkreuter E."/>
            <person name="Kautsar S.A."/>
            <person name="Yang D."/>
            <person name="Bader C.D."/>
            <person name="Teijaro C.N."/>
            <person name="Fluegel L."/>
            <person name="Davis C.M."/>
            <person name="Simpson J.R."/>
            <person name="Lauterbach L."/>
            <person name="Steele A.D."/>
            <person name="Gui C."/>
            <person name="Meng S."/>
            <person name="Li G."/>
            <person name="Viehrig K."/>
            <person name="Ye F."/>
            <person name="Su P."/>
            <person name="Kiefer A.F."/>
            <person name="Nichols A."/>
            <person name="Cepeda A.J."/>
            <person name="Yan W."/>
            <person name="Fan B."/>
            <person name="Jiang Y."/>
            <person name="Adhikari A."/>
            <person name="Zheng C.-J."/>
            <person name="Schuster L."/>
            <person name="Cowan T.M."/>
            <person name="Smanski M.J."/>
            <person name="Chevrette M.G."/>
            <person name="De Carvalho L.P.S."/>
            <person name="Shen B."/>
        </authorList>
    </citation>
    <scope>NUCLEOTIDE SEQUENCE [LARGE SCALE GENOMIC DNA]</scope>
    <source>
        <strain evidence="2 3">NPDC050545</strain>
    </source>
</reference>
<feature type="transmembrane region" description="Helical" evidence="1">
    <location>
        <begin position="220"/>
        <end position="238"/>
    </location>
</feature>
<keyword evidence="1" id="KW-0472">Membrane</keyword>
<proteinExistence type="predicted"/>
<evidence type="ECO:0000313" key="2">
    <source>
        <dbReference type="EMBL" id="MFI6503562.1"/>
    </source>
</evidence>
<feature type="transmembrane region" description="Helical" evidence="1">
    <location>
        <begin position="179"/>
        <end position="199"/>
    </location>
</feature>
<sequence length="293" mass="30792">MTRVPALLWPPLYAALQLFWTLGTAPDWARGTDLVLPPWIVIPLCAATPLIVAASWATGGTVLLVAAAWAIAALLGGAAAMLLLDLVGAILPGLGIPADPLGALSRIGCLGVAILAGATALRFQRRVRGCTRCSRIPALRHTPAWAYAAAYVAVGGFAVRVVAQFTLIDAVPHDGGPQLAIFEIGFVLAGVLLPPALVHGFGRIWPRWVPVLAGRRVPRWLVLGAGVLVSVALCGYFGMGLVQLTLETVRGVAREAAFMWVAVPGYVVWGLGVAGATWHYYRRTKKGCVVCGV</sequence>
<evidence type="ECO:0008006" key="4">
    <source>
        <dbReference type="Google" id="ProtNLM"/>
    </source>
</evidence>
<dbReference type="Proteomes" id="UP001612741">
    <property type="component" value="Unassembled WGS sequence"/>
</dbReference>
<comment type="caution">
    <text evidence="2">The sequence shown here is derived from an EMBL/GenBank/DDBJ whole genome shotgun (WGS) entry which is preliminary data.</text>
</comment>
<feature type="transmembrane region" description="Helical" evidence="1">
    <location>
        <begin position="144"/>
        <end position="167"/>
    </location>
</feature>
<name>A0ABW7Z5V6_9ACTN</name>
<keyword evidence="1" id="KW-1133">Transmembrane helix</keyword>
<feature type="transmembrane region" description="Helical" evidence="1">
    <location>
        <begin position="38"/>
        <end position="57"/>
    </location>
</feature>
<feature type="transmembrane region" description="Helical" evidence="1">
    <location>
        <begin position="258"/>
        <end position="278"/>
    </location>
</feature>
<protein>
    <recommendedName>
        <fullName evidence="4">DUF3995 domain-containing protein</fullName>
    </recommendedName>
</protein>
<dbReference type="RefSeq" id="WP_397089331.1">
    <property type="nucleotide sequence ID" value="NZ_JBITGY010000012.1"/>
</dbReference>
<evidence type="ECO:0000256" key="1">
    <source>
        <dbReference type="SAM" id="Phobius"/>
    </source>
</evidence>
<gene>
    <name evidence="2" type="ORF">ACIBG2_39690</name>
</gene>
<dbReference type="EMBL" id="JBITGY010000012">
    <property type="protein sequence ID" value="MFI6503562.1"/>
    <property type="molecule type" value="Genomic_DNA"/>
</dbReference>
<organism evidence="2 3">
    <name type="scientific">Nonomuraea typhae</name>
    <dbReference type="NCBI Taxonomy" id="2603600"/>
    <lineage>
        <taxon>Bacteria</taxon>
        <taxon>Bacillati</taxon>
        <taxon>Actinomycetota</taxon>
        <taxon>Actinomycetes</taxon>
        <taxon>Streptosporangiales</taxon>
        <taxon>Streptosporangiaceae</taxon>
        <taxon>Nonomuraea</taxon>
    </lineage>
</organism>
<keyword evidence="1" id="KW-0812">Transmembrane</keyword>
<feature type="transmembrane region" description="Helical" evidence="1">
    <location>
        <begin position="64"/>
        <end position="91"/>
    </location>
</feature>
<keyword evidence="3" id="KW-1185">Reference proteome</keyword>
<feature type="transmembrane region" description="Helical" evidence="1">
    <location>
        <begin position="103"/>
        <end position="123"/>
    </location>
</feature>